<dbReference type="SMART" id="SM00225">
    <property type="entry name" value="BTB"/>
    <property type="match status" value="1"/>
</dbReference>
<dbReference type="SMART" id="SM00875">
    <property type="entry name" value="BACK"/>
    <property type="match status" value="1"/>
</dbReference>
<comment type="caution">
    <text evidence="5">The sequence shown here is derived from an EMBL/GenBank/DDBJ whole genome shotgun (WGS) entry which is preliminary data.</text>
</comment>
<dbReference type="EMBL" id="MNCJ02000327">
    <property type="protein sequence ID" value="KAF5777710.1"/>
    <property type="molecule type" value="Genomic_DNA"/>
</dbReference>
<evidence type="ECO:0000256" key="2">
    <source>
        <dbReference type="ARBA" id="ARBA00004906"/>
    </source>
</evidence>
<name>A0A9K3MVS8_HELAN</name>
<dbReference type="Gene3D" id="1.25.40.420">
    <property type="match status" value="1"/>
</dbReference>
<dbReference type="Gramene" id="mRNA:HanXRQr2_Chr12g0538941">
    <property type="protein sequence ID" value="mRNA:HanXRQr2_Chr12g0538941"/>
    <property type="gene ID" value="HanXRQr2_Chr12g0538941"/>
</dbReference>
<dbReference type="GO" id="GO:0010114">
    <property type="term" value="P:response to red light"/>
    <property type="evidence" value="ECO:0000318"/>
    <property type="project" value="GO_Central"/>
</dbReference>
<keyword evidence="3" id="KW-0833">Ubl conjugation pathway</keyword>
<dbReference type="Pfam" id="PF07707">
    <property type="entry name" value="BACK"/>
    <property type="match status" value="1"/>
</dbReference>
<dbReference type="PROSITE" id="PS50097">
    <property type="entry name" value="BTB"/>
    <property type="match status" value="1"/>
</dbReference>
<organism evidence="5 6">
    <name type="scientific">Helianthus annuus</name>
    <name type="common">Common sunflower</name>
    <dbReference type="NCBI Taxonomy" id="4232"/>
    <lineage>
        <taxon>Eukaryota</taxon>
        <taxon>Viridiplantae</taxon>
        <taxon>Streptophyta</taxon>
        <taxon>Embryophyta</taxon>
        <taxon>Tracheophyta</taxon>
        <taxon>Spermatophyta</taxon>
        <taxon>Magnoliopsida</taxon>
        <taxon>eudicotyledons</taxon>
        <taxon>Gunneridae</taxon>
        <taxon>Pentapetalae</taxon>
        <taxon>asterids</taxon>
        <taxon>campanulids</taxon>
        <taxon>Asterales</taxon>
        <taxon>Asteraceae</taxon>
        <taxon>Asteroideae</taxon>
        <taxon>Heliantheae alliance</taxon>
        <taxon>Heliantheae</taxon>
        <taxon>Helianthus</taxon>
    </lineage>
</organism>
<comment type="pathway">
    <text evidence="2">Protein modification; protein ubiquitination.</text>
</comment>
<dbReference type="SUPFAM" id="SSF54695">
    <property type="entry name" value="POZ domain"/>
    <property type="match status" value="1"/>
</dbReference>
<proteinExistence type="predicted"/>
<protein>
    <submittedName>
        <fullName evidence="5">Chromatin remodeling &amp; transcription regulator BTB-POZ family</fullName>
    </submittedName>
</protein>
<dbReference type="InterPro" id="IPR011333">
    <property type="entry name" value="SKP1/BTB/POZ_sf"/>
</dbReference>
<reference evidence="5" key="2">
    <citation type="submission" date="2020-06" db="EMBL/GenBank/DDBJ databases">
        <title>Helianthus annuus Genome sequencing and assembly Release 2.</title>
        <authorList>
            <person name="Gouzy J."/>
            <person name="Langlade N."/>
            <person name="Munos S."/>
        </authorList>
    </citation>
    <scope>NUCLEOTIDE SEQUENCE</scope>
    <source>
        <tissue evidence="5">Leaves</tissue>
    </source>
</reference>
<dbReference type="Proteomes" id="UP000215914">
    <property type="component" value="Unassembled WGS sequence"/>
</dbReference>
<dbReference type="Gene3D" id="3.30.710.10">
    <property type="entry name" value="Potassium Channel Kv1.1, Chain A"/>
    <property type="match status" value="1"/>
</dbReference>
<comment type="function">
    <text evidence="1">May act as a substrate-specific adapter of an E3 ubiquitin-protein ligase complex (CUL3-RBX1-BTB) which mediates the ubiquitination and subsequent proteasomal degradation of target proteins.</text>
</comment>
<dbReference type="Pfam" id="PF00651">
    <property type="entry name" value="BTB"/>
    <property type="match status" value="1"/>
</dbReference>
<dbReference type="AlphaFoldDB" id="A0A9K3MVS8"/>
<evidence type="ECO:0000259" key="4">
    <source>
        <dbReference type="PROSITE" id="PS50097"/>
    </source>
</evidence>
<evidence type="ECO:0000313" key="5">
    <source>
        <dbReference type="EMBL" id="KAF5777710.1"/>
    </source>
</evidence>
<dbReference type="CDD" id="cd18186">
    <property type="entry name" value="BTB_POZ_ZBTB_KLHL-like"/>
    <property type="match status" value="1"/>
</dbReference>
<keyword evidence="6" id="KW-1185">Reference proteome</keyword>
<evidence type="ECO:0000313" key="6">
    <source>
        <dbReference type="Proteomes" id="UP000215914"/>
    </source>
</evidence>
<reference evidence="5" key="1">
    <citation type="journal article" date="2017" name="Nature">
        <title>The sunflower genome provides insights into oil metabolism, flowering and Asterid evolution.</title>
        <authorList>
            <person name="Badouin H."/>
            <person name="Gouzy J."/>
            <person name="Grassa C.J."/>
            <person name="Murat F."/>
            <person name="Staton S.E."/>
            <person name="Cottret L."/>
            <person name="Lelandais-Briere C."/>
            <person name="Owens G.L."/>
            <person name="Carrere S."/>
            <person name="Mayjonade B."/>
            <person name="Legrand L."/>
            <person name="Gill N."/>
            <person name="Kane N.C."/>
            <person name="Bowers J.E."/>
            <person name="Hubner S."/>
            <person name="Bellec A."/>
            <person name="Berard A."/>
            <person name="Berges H."/>
            <person name="Blanchet N."/>
            <person name="Boniface M.C."/>
            <person name="Brunel D."/>
            <person name="Catrice O."/>
            <person name="Chaidir N."/>
            <person name="Claudel C."/>
            <person name="Donnadieu C."/>
            <person name="Faraut T."/>
            <person name="Fievet G."/>
            <person name="Helmstetter N."/>
            <person name="King M."/>
            <person name="Knapp S.J."/>
            <person name="Lai Z."/>
            <person name="Le Paslier M.C."/>
            <person name="Lippi Y."/>
            <person name="Lorenzon L."/>
            <person name="Mandel J.R."/>
            <person name="Marage G."/>
            <person name="Marchand G."/>
            <person name="Marquand E."/>
            <person name="Bret-Mestries E."/>
            <person name="Morien E."/>
            <person name="Nambeesan S."/>
            <person name="Nguyen T."/>
            <person name="Pegot-Espagnet P."/>
            <person name="Pouilly N."/>
            <person name="Raftis F."/>
            <person name="Sallet E."/>
            <person name="Schiex T."/>
            <person name="Thomas J."/>
            <person name="Vandecasteele C."/>
            <person name="Vares D."/>
            <person name="Vear F."/>
            <person name="Vautrin S."/>
            <person name="Crespi M."/>
            <person name="Mangin B."/>
            <person name="Burke J.M."/>
            <person name="Salse J."/>
            <person name="Munos S."/>
            <person name="Vincourt P."/>
            <person name="Rieseberg L.H."/>
            <person name="Langlade N.B."/>
        </authorList>
    </citation>
    <scope>NUCLEOTIDE SEQUENCE</scope>
    <source>
        <tissue evidence="5">Leaves</tissue>
    </source>
</reference>
<dbReference type="InterPro" id="IPR045890">
    <property type="entry name" value="POB1-like"/>
</dbReference>
<evidence type="ECO:0000256" key="1">
    <source>
        <dbReference type="ARBA" id="ARBA00002668"/>
    </source>
</evidence>
<dbReference type="InterPro" id="IPR000210">
    <property type="entry name" value="BTB/POZ_dom"/>
</dbReference>
<dbReference type="GO" id="GO:0005634">
    <property type="term" value="C:nucleus"/>
    <property type="evidence" value="ECO:0000318"/>
    <property type="project" value="GO_Central"/>
</dbReference>
<accession>A0A9K3MVS8</accession>
<dbReference type="InterPro" id="IPR011705">
    <property type="entry name" value="BACK"/>
</dbReference>
<evidence type="ECO:0000256" key="3">
    <source>
        <dbReference type="ARBA" id="ARBA00022786"/>
    </source>
</evidence>
<sequence length="392" mass="45538">MSKSPRKLILDSPEDACDHGDFSFAFNDSNYSDRVLRIYIFSESTQPPSAVRVKTVHISSPILAARSPFFYKLLRDSAQCQAATLRINASEEASLMELLKFMYSNNLTVTTAPALLDVLMAADKFDVSICTRRFIRLLRNQKIMTPEFLLDYFDLPPTILMAKVFRPMTVFAKQFYAVHYKDISMFKDEILSLPLADVEAIIASDDLQVTSEDAVYWFVLEWARAQYPNIEERREIITTRLAKFIRFPYMTHTELMKVKDSNELDSSFSIHVVSEAICFQWNVLHPDKLKDDKAHRFVKRVYLYWPAKKTRVQERAVYLDRLARKTWVQDCFHWAWSRQFILCFTVCFLYFTRACSKLNPAEEFVSKLKGGYAYTGSNSSVPIFVGNPLYFV</sequence>
<gene>
    <name evidence="5" type="ORF">HanXRQr2_Chr12g0538941</name>
</gene>
<feature type="domain" description="BTB" evidence="4">
    <location>
        <begin position="32"/>
        <end position="111"/>
    </location>
</feature>
<dbReference type="PANTHER" id="PTHR46336">
    <property type="entry name" value="OS02G0260700 PROTEIN"/>
    <property type="match status" value="1"/>
</dbReference>
<dbReference type="FunFam" id="1.25.40.420:FF:000008">
    <property type="entry name" value="BTB/POZ domain-containing protein POB1"/>
    <property type="match status" value="1"/>
</dbReference>
<dbReference type="PANTHER" id="PTHR46336:SF3">
    <property type="entry name" value="BTB_POZ DOMAIN-CONTAINING PROTEIN POB1"/>
    <property type="match status" value="1"/>
</dbReference>